<feature type="region of interest" description="Disordered" evidence="1">
    <location>
        <begin position="165"/>
        <end position="194"/>
    </location>
</feature>
<gene>
    <name evidence="2" type="ORF">MEDL_1329</name>
</gene>
<dbReference type="OrthoDB" id="6154981at2759"/>
<dbReference type="AlphaFoldDB" id="A0A8S3PR40"/>
<dbReference type="Proteomes" id="UP000683360">
    <property type="component" value="Unassembled WGS sequence"/>
</dbReference>
<sequence length="333" mass="38433">MSEPAEINMLIDRKIKDAMSQNQNEILQSIDRLMSSRLDTFQRSVHETQRQLSETQMSKIQQMNTENYVFKRKGNEEQFKVNTKIANKMKEARSILTESQDNNESTEGAMRNICEGLDILNHRQKLIKLADQSENGWRTVTEYETHNLADDSEDEKRIIRAENKASRKMKSDKKFKTRTTPYSAPQSTRFSSVNQQSTVNIPVVHRPGKCYECGLSGHWRSDHYKQGWQTQKEKSDKISTRLFSNDLSVNFGRENAIVSCNSPVAPYWPLLHKVNGNVVEFESFIKDSKILPSTVIKKGRGRNGMFGKSTDFRMYRSEKQGVGANTRWRDSFG</sequence>
<name>A0A8S3PR40_MYTED</name>
<protein>
    <recommendedName>
        <fullName evidence="4">CCHC-type domain-containing protein</fullName>
    </recommendedName>
</protein>
<evidence type="ECO:0000256" key="1">
    <source>
        <dbReference type="SAM" id="MobiDB-lite"/>
    </source>
</evidence>
<evidence type="ECO:0008006" key="4">
    <source>
        <dbReference type="Google" id="ProtNLM"/>
    </source>
</evidence>
<keyword evidence="3" id="KW-1185">Reference proteome</keyword>
<comment type="caution">
    <text evidence="2">The sequence shown here is derived from an EMBL/GenBank/DDBJ whole genome shotgun (WGS) entry which is preliminary data.</text>
</comment>
<feature type="compositionally biased region" description="Basic residues" evidence="1">
    <location>
        <begin position="166"/>
        <end position="177"/>
    </location>
</feature>
<organism evidence="2 3">
    <name type="scientific">Mytilus edulis</name>
    <name type="common">Blue mussel</name>
    <dbReference type="NCBI Taxonomy" id="6550"/>
    <lineage>
        <taxon>Eukaryota</taxon>
        <taxon>Metazoa</taxon>
        <taxon>Spiralia</taxon>
        <taxon>Lophotrochozoa</taxon>
        <taxon>Mollusca</taxon>
        <taxon>Bivalvia</taxon>
        <taxon>Autobranchia</taxon>
        <taxon>Pteriomorphia</taxon>
        <taxon>Mytilida</taxon>
        <taxon>Mytiloidea</taxon>
        <taxon>Mytilidae</taxon>
        <taxon>Mytilinae</taxon>
        <taxon>Mytilus</taxon>
    </lineage>
</organism>
<evidence type="ECO:0000313" key="2">
    <source>
        <dbReference type="EMBL" id="CAG2185677.1"/>
    </source>
</evidence>
<accession>A0A8S3PR40</accession>
<reference evidence="2" key="1">
    <citation type="submission" date="2021-03" db="EMBL/GenBank/DDBJ databases">
        <authorList>
            <person name="Bekaert M."/>
        </authorList>
    </citation>
    <scope>NUCLEOTIDE SEQUENCE</scope>
</reference>
<proteinExistence type="predicted"/>
<feature type="compositionally biased region" description="Polar residues" evidence="1">
    <location>
        <begin position="178"/>
        <end position="194"/>
    </location>
</feature>
<dbReference type="EMBL" id="CAJPWZ010000098">
    <property type="protein sequence ID" value="CAG2185677.1"/>
    <property type="molecule type" value="Genomic_DNA"/>
</dbReference>
<evidence type="ECO:0000313" key="3">
    <source>
        <dbReference type="Proteomes" id="UP000683360"/>
    </source>
</evidence>